<evidence type="ECO:0000256" key="5">
    <source>
        <dbReference type="SAM" id="MobiDB-lite"/>
    </source>
</evidence>
<feature type="region of interest" description="Disordered" evidence="5">
    <location>
        <begin position="464"/>
        <end position="502"/>
    </location>
</feature>
<dbReference type="Proteomes" id="UP000824469">
    <property type="component" value="Unassembled WGS sequence"/>
</dbReference>
<dbReference type="GO" id="GO:0005739">
    <property type="term" value="C:mitochondrion"/>
    <property type="evidence" value="ECO:0007669"/>
    <property type="project" value="TreeGrafter"/>
</dbReference>
<comment type="catalytic activity">
    <reaction evidence="4">
        <text>an N-acyl-L-alpha-aminoacyl-tRNA + H2O = an N-acyl-L-amino acid + a tRNA + H(+)</text>
        <dbReference type="Rhea" id="RHEA:54448"/>
        <dbReference type="Rhea" id="RHEA-COMP:10123"/>
        <dbReference type="Rhea" id="RHEA-COMP:13883"/>
        <dbReference type="ChEBI" id="CHEBI:15377"/>
        <dbReference type="ChEBI" id="CHEBI:15378"/>
        <dbReference type="ChEBI" id="CHEBI:59874"/>
        <dbReference type="ChEBI" id="CHEBI:78442"/>
        <dbReference type="ChEBI" id="CHEBI:138191"/>
        <dbReference type="EC" id="3.1.1.29"/>
    </reaction>
</comment>
<dbReference type="InterPro" id="IPR023476">
    <property type="entry name" value="Pep_tRNA_hydro_II_dom_sf"/>
</dbReference>
<gene>
    <name evidence="6" type="ORF">KI387_043805</name>
</gene>
<dbReference type="AlphaFoldDB" id="A0AA38FPT0"/>
<evidence type="ECO:0000313" key="6">
    <source>
        <dbReference type="EMBL" id="KAH9307133.1"/>
    </source>
</evidence>
<keyword evidence="7" id="KW-1185">Reference proteome</keyword>
<dbReference type="GO" id="GO:0005829">
    <property type="term" value="C:cytosol"/>
    <property type="evidence" value="ECO:0007669"/>
    <property type="project" value="TreeGrafter"/>
</dbReference>
<dbReference type="SUPFAM" id="SSF102462">
    <property type="entry name" value="Peptidyl-tRNA hydrolase II"/>
    <property type="match status" value="1"/>
</dbReference>
<dbReference type="FunFam" id="3.40.1490.10:FF:000002">
    <property type="entry name" value="Peptidyl-tRNA hydrolase 2, mitochondrial"/>
    <property type="match status" value="1"/>
</dbReference>
<evidence type="ECO:0000256" key="3">
    <source>
        <dbReference type="ARBA" id="ARBA00038050"/>
    </source>
</evidence>
<organism evidence="6 7">
    <name type="scientific">Taxus chinensis</name>
    <name type="common">Chinese yew</name>
    <name type="synonym">Taxus wallichiana var. chinensis</name>
    <dbReference type="NCBI Taxonomy" id="29808"/>
    <lineage>
        <taxon>Eukaryota</taxon>
        <taxon>Viridiplantae</taxon>
        <taxon>Streptophyta</taxon>
        <taxon>Embryophyta</taxon>
        <taxon>Tracheophyta</taxon>
        <taxon>Spermatophyta</taxon>
        <taxon>Pinopsida</taxon>
        <taxon>Pinidae</taxon>
        <taxon>Conifers II</taxon>
        <taxon>Cupressales</taxon>
        <taxon>Taxaceae</taxon>
        <taxon>Taxus</taxon>
    </lineage>
</organism>
<evidence type="ECO:0000256" key="1">
    <source>
        <dbReference type="ARBA" id="ARBA00013260"/>
    </source>
</evidence>
<dbReference type="PANTHER" id="PTHR12649">
    <property type="entry name" value="PEPTIDYL-TRNA HYDROLASE 2"/>
    <property type="match status" value="1"/>
</dbReference>
<comment type="similarity">
    <text evidence="3">Belongs to the PTH2 family.</text>
</comment>
<dbReference type="EC" id="3.1.1.29" evidence="1"/>
<dbReference type="EMBL" id="JAHRHJ020000008">
    <property type="protein sequence ID" value="KAH9307133.1"/>
    <property type="molecule type" value="Genomic_DNA"/>
</dbReference>
<name>A0AA38FPT0_TAXCH</name>
<dbReference type="GO" id="GO:0004045">
    <property type="term" value="F:peptidyl-tRNA hydrolase activity"/>
    <property type="evidence" value="ECO:0007669"/>
    <property type="project" value="UniProtKB-EC"/>
</dbReference>
<sequence>MKNSQKGSNYNVYVSIAYYSLSLPLNIATFEDEVSMIGMVHTQPTLPKEDCPALLKLISITNTTQLQGNMLSYSSWEGNKLMMVKIDHLGEEETQFLKGYSPPKQPSPTHFNLIRGKKIQILNHGEVFHLSTGKEGKRGPFHPPTWHERRVISIVVSLNKFVSCVGLGWKGRVQLRSFFHITERLIEFIAPLEGPTWSWSLPQTKEGQFYHFWITSEELVQSQTSIHNYKWTQIRKLSRRKERKARAQWNFNLVFRSHGCTSATSMLADMRYLGMSRVHEEDTMQEGTRNKEQLRFIWDPYTCNCLGTSNLGKGGVSCPFLEVLIVRNDLKMGKGKIAAQCSHATLGLYKKLFYRAPKALQRWEMCGQVKVVTKVDSEEELLLLQAQRLGFCAIQSPASHKKVEATSKELIDLDEIDPYSEWTGQEEENPAFTADEIASFEREAMEGEALAGLRGDIGLDDIFGGGLQHAAEEPPAPPSSSMIKPDLQPSRRSMETQPSVGTSISQLYSHDDAILYSNLIENTSPTFYGLI</sequence>
<accession>A0AA38FPT0</accession>
<evidence type="ECO:0000313" key="7">
    <source>
        <dbReference type="Proteomes" id="UP000824469"/>
    </source>
</evidence>
<keyword evidence="2" id="KW-0378">Hydrolase</keyword>
<reference evidence="6 7" key="1">
    <citation type="journal article" date="2021" name="Nat. Plants">
        <title>The Taxus genome provides insights into paclitaxel biosynthesis.</title>
        <authorList>
            <person name="Xiong X."/>
            <person name="Gou J."/>
            <person name="Liao Q."/>
            <person name="Li Y."/>
            <person name="Zhou Q."/>
            <person name="Bi G."/>
            <person name="Li C."/>
            <person name="Du R."/>
            <person name="Wang X."/>
            <person name="Sun T."/>
            <person name="Guo L."/>
            <person name="Liang H."/>
            <person name="Lu P."/>
            <person name="Wu Y."/>
            <person name="Zhang Z."/>
            <person name="Ro D.K."/>
            <person name="Shang Y."/>
            <person name="Huang S."/>
            <person name="Yan J."/>
        </authorList>
    </citation>
    <scope>NUCLEOTIDE SEQUENCE [LARGE SCALE GENOMIC DNA]</scope>
    <source>
        <strain evidence="6">Ta-2019</strain>
    </source>
</reference>
<dbReference type="PANTHER" id="PTHR12649:SF30">
    <property type="entry name" value="AMINOACYL-TRNA HYDROLASE"/>
    <property type="match status" value="1"/>
</dbReference>
<dbReference type="InterPro" id="IPR002833">
    <property type="entry name" value="PTH2"/>
</dbReference>
<protein>
    <recommendedName>
        <fullName evidence="1">peptidyl-tRNA hydrolase</fullName>
        <ecNumber evidence="1">3.1.1.29</ecNumber>
    </recommendedName>
</protein>
<dbReference type="Gene3D" id="3.40.1490.10">
    <property type="entry name" value="Bit1"/>
    <property type="match status" value="1"/>
</dbReference>
<evidence type="ECO:0000256" key="4">
    <source>
        <dbReference type="ARBA" id="ARBA00048707"/>
    </source>
</evidence>
<evidence type="ECO:0000256" key="2">
    <source>
        <dbReference type="ARBA" id="ARBA00022801"/>
    </source>
</evidence>
<dbReference type="Pfam" id="PF01981">
    <property type="entry name" value="PTH2"/>
    <property type="match status" value="1"/>
</dbReference>
<proteinExistence type="inferred from homology"/>
<comment type="caution">
    <text evidence="6">The sequence shown here is derived from an EMBL/GenBank/DDBJ whole genome shotgun (WGS) entry which is preliminary data.</text>
</comment>